<dbReference type="EMBL" id="CP030041">
    <property type="protein sequence ID" value="AWW28900.1"/>
    <property type="molecule type" value="Genomic_DNA"/>
</dbReference>
<proteinExistence type="predicted"/>
<feature type="chain" id="PRO_5016284533" description="Cell wall anchor protein" evidence="2">
    <location>
        <begin position="27"/>
        <end position="356"/>
    </location>
</feature>
<dbReference type="KEGG" id="est:DN752_01440"/>
<name>A0A2Z4IDK1_9BACT</name>
<protein>
    <recommendedName>
        <fullName evidence="5">Cell wall anchor protein</fullName>
    </recommendedName>
</protein>
<evidence type="ECO:0000256" key="2">
    <source>
        <dbReference type="SAM" id="SignalP"/>
    </source>
</evidence>
<evidence type="ECO:0008006" key="5">
    <source>
        <dbReference type="Google" id="ProtNLM"/>
    </source>
</evidence>
<gene>
    <name evidence="3" type="ORF">DN752_01440</name>
</gene>
<accession>A0A2Z4IDK1</accession>
<evidence type="ECO:0000313" key="4">
    <source>
        <dbReference type="Proteomes" id="UP000248688"/>
    </source>
</evidence>
<feature type="signal peptide" evidence="2">
    <location>
        <begin position="1"/>
        <end position="26"/>
    </location>
</feature>
<evidence type="ECO:0000313" key="3">
    <source>
        <dbReference type="EMBL" id="AWW28900.1"/>
    </source>
</evidence>
<keyword evidence="4" id="KW-1185">Reference proteome</keyword>
<sequence>MKKMKLLISLISLSMVLNLSFGQVQSGHWRTDKGNSNYHHFTRTGGGAAVYINQEAGSTYPILRLSSGSFGVNTNVRFTVENNGAVGIGTMAPDALLTVAGNWHKAINFGNQSNDDAGRIHSTYEMFSPYLNFVEYDDPFVFNFLQTKEGDNVKMGFHKGNVGIGTVVPSRTLEVAGSSKWTGNEASYTEVNSNSSGQYLRQFSNDGTTQSWLIRGYGGNGVQAEFNDGGIKVNGVIKCKEVKVTTSDWPDYVFTENYRQMPLKELEAYIHANGHLPRIPTEKEVMENGIDLGEMNTKLLEKVEELTMYIIQQDKMMIEIMDFRIAESKRLNEQQKRIEALERKIAKVQMKQKGED</sequence>
<reference evidence="3 4" key="1">
    <citation type="submission" date="2018-06" db="EMBL/GenBank/DDBJ databases">
        <title>Echinicola strongylocentroti sp. nov., isolated from a sea urchin Strongylocentrotus intermedius.</title>
        <authorList>
            <person name="Bae S.S."/>
        </authorList>
    </citation>
    <scope>NUCLEOTIDE SEQUENCE [LARGE SCALE GENOMIC DNA]</scope>
    <source>
        <strain evidence="3 4">MEBiC08714</strain>
    </source>
</reference>
<dbReference type="OrthoDB" id="9808753at2"/>
<keyword evidence="2" id="KW-0732">Signal</keyword>
<organism evidence="3 4">
    <name type="scientific">Echinicola strongylocentroti</name>
    <dbReference type="NCBI Taxonomy" id="1795355"/>
    <lineage>
        <taxon>Bacteria</taxon>
        <taxon>Pseudomonadati</taxon>
        <taxon>Bacteroidota</taxon>
        <taxon>Cytophagia</taxon>
        <taxon>Cytophagales</taxon>
        <taxon>Cyclobacteriaceae</taxon>
        <taxon>Echinicola</taxon>
    </lineage>
</organism>
<evidence type="ECO:0000256" key="1">
    <source>
        <dbReference type="SAM" id="Coils"/>
    </source>
</evidence>
<dbReference type="Proteomes" id="UP000248688">
    <property type="component" value="Chromosome"/>
</dbReference>
<feature type="coiled-coil region" evidence="1">
    <location>
        <begin position="324"/>
        <end position="351"/>
    </location>
</feature>
<dbReference type="AlphaFoldDB" id="A0A2Z4IDK1"/>
<keyword evidence="1" id="KW-0175">Coiled coil</keyword>